<dbReference type="InterPro" id="IPR031325">
    <property type="entry name" value="RHS_repeat"/>
</dbReference>
<dbReference type="InterPro" id="IPR044927">
    <property type="entry name" value="Endonuclea_NS_2"/>
</dbReference>
<sequence length="1554" mass="173086">MTNAAKHFDPQIGIDIHMYEMPPGPLPTAHISIVLDPFDYLPFIGATVQVAGVKRATAGTQGLSVHIPLGVWMPPLRAPEGPQFDDQIFMGSKTVLADGSPFSRLGMPVLDCSVVGMVPPFRLKKSAEPHMSMTLPTSVNLAIPDTVFVGGPPSIMEALEGIAAQLALAGLVKGLGKGLKALRETKYFKRAADALKTKYKKLFENMEAGFLKCKVLRAEPVDIRDGSVAVSHQDFSIPGRLPLSWTRNYSSSNCHDGMCGYGWQTPADFRLEIDADGAVLFFEASGATVFAHLPAAPGIEHAVTEFVDGTRLIWVQDNGTDILQVLTKDDLRYVFCNLAANVTPARQTLSLKIERIEDLCGNYWRFERVDGHLTRIVESGIDILPGRFIEVHEHDGKIHQLSLYDPATGLTHPLAAYKYLNRDMIAALDALNAARTFEYDRHHMVRHADRLGLSFYYTYDDRWRAIRAWGDHGLHDYRFTYNESLRETEVIDSFGYTSLIKFDQNNLPLCEIDPLGGVTVFEYDEVGRTTAVIDPVGLRTEFAYDERGNLLTLVQPDGSIMTAVFDEANHVVEIIDPLGQRWRQKWDERGLLLEQTTPMGACSRFEYDALGHLLAHVNPRGATTALSFDRYGNLLRMTDALGHHSDFEHDALGYLRRRTDPVGDVIEYCYDAKGRLLQVMQAAGGAKYEYDEEDRLIGYSDENGAQTKLAYFGTGQLAKRLQADGYCVEFLYDVEERLIGVVNQRKETYQIKFDELGRIVEEIDYWGQSCTYRYDAAGRLLGSCDPLGRIISYDTDRHGRITRKALPDHDHPGKQLYETFCYDKRGALVELRSQSRHILRKFDADGRLREEVQDGFRIENVYDEVGNRLLRRTSAGNLVISTFDLRNQIASVTVNDEPAVVIERDVLGRIVTEQLSSSVRRDLKYDPAGYLTAQTVLNDKGSLFETRYEYDCVGNQIRRSDSEQGINLYQYDLMGNLLRHTDPAGRVTEILNDPAGDRLRMRIHQAELKQVVGGEGLVETSWFREGNHDGMDYIFDRAGNLIQKQQTSSGKTQSHLAAAFDQTQTKLSWDANQRLIESCNNGQVTRYGYDPLGRRVFKHSPTHITWFFWDGDALLGEVTQSIDTKNSDDIWLAANVADLMAARRRLSAFKALHSQTREFVYYPDTFVPLVLIDRQVKFAKRTDRITGKKADFYPVQQVQAKPTAVPVNVFLDRMPKSSMTDQLGGLGGLGSLTLGKESKPVSSDHGGNRQARLAGVEASIGLGSGMLLGVHANDLPSPVSQPINASATAIGSRPEMGVIRQQQFDEKKNGGIFHYHNDPNGCPIKLTDSSGQVVWSASYAASGRAQQIHIQTVDNPIRLQGQYYDAETELHYNRNRYYDAHIGSFVSQDPIGLSGGVNPYQYAPNPVGWIDPLGLFSNATYVYSADGKRIESATATITPADIKKGSNTNDTSRKWARSLGCSHDDAGHVVGNQLGGRGGKKYVFPQALGVNRGAFAQWESGIAEQVKAGNVNADISVKLNYKDAVSTRPHEIVYSYTINGQTRSKTFMNPACCP</sequence>
<feature type="domain" description="Type VII secretion system protein EssD-like" evidence="3">
    <location>
        <begin position="1421"/>
        <end position="1538"/>
    </location>
</feature>
<protein>
    <submittedName>
        <fullName evidence="6">RHS repeat-associated core domain protein</fullName>
    </submittedName>
</protein>
<dbReference type="Pfam" id="PF03527">
    <property type="entry name" value="RHS"/>
    <property type="match status" value="1"/>
</dbReference>
<dbReference type="PANTHER" id="PTHR32305">
    <property type="match status" value="1"/>
</dbReference>
<feature type="domain" description="DUF6531" evidence="4">
    <location>
        <begin position="219"/>
        <end position="288"/>
    </location>
</feature>
<dbReference type="InterPro" id="IPR022385">
    <property type="entry name" value="Rhs_assc_core"/>
</dbReference>
<dbReference type="NCBIfam" id="TIGR01643">
    <property type="entry name" value="YD_repeat_2x"/>
    <property type="match status" value="7"/>
</dbReference>
<evidence type="ECO:0000259" key="2">
    <source>
        <dbReference type="Pfam" id="PF03527"/>
    </source>
</evidence>
<evidence type="ECO:0000256" key="1">
    <source>
        <dbReference type="ARBA" id="ARBA00022737"/>
    </source>
</evidence>
<accession>A0A127Q814</accession>
<dbReference type="Proteomes" id="UP000074561">
    <property type="component" value="Chromosome"/>
</dbReference>
<dbReference type="PANTHER" id="PTHR32305:SF15">
    <property type="entry name" value="PROTEIN RHSA-RELATED"/>
    <property type="match status" value="1"/>
</dbReference>
<dbReference type="InterPro" id="IPR045351">
    <property type="entry name" value="DUF6531"/>
</dbReference>
<feature type="domain" description="Teneurin-like YD-shell" evidence="5">
    <location>
        <begin position="585"/>
        <end position="759"/>
    </location>
</feature>
<evidence type="ECO:0000259" key="4">
    <source>
        <dbReference type="Pfam" id="PF20148"/>
    </source>
</evidence>
<dbReference type="Gene3D" id="2.180.10.10">
    <property type="entry name" value="RHS repeat-associated core"/>
    <property type="match status" value="4"/>
</dbReference>
<dbReference type="Pfam" id="PF13930">
    <property type="entry name" value="Endonuclea_NS_2"/>
    <property type="match status" value="1"/>
</dbReference>
<dbReference type="NCBIfam" id="TIGR03696">
    <property type="entry name" value="Rhs_assc_core"/>
    <property type="match status" value="1"/>
</dbReference>
<proteinExistence type="predicted"/>
<dbReference type="InterPro" id="IPR056823">
    <property type="entry name" value="TEN-like_YD-shell"/>
</dbReference>
<dbReference type="CDD" id="cd14740">
    <property type="entry name" value="PAAR_4"/>
    <property type="match status" value="1"/>
</dbReference>
<dbReference type="Pfam" id="PF25023">
    <property type="entry name" value="TEN_YD-shell"/>
    <property type="match status" value="1"/>
</dbReference>
<keyword evidence="1" id="KW-0677">Repeat</keyword>
<dbReference type="RefSeq" id="WP_082792970.1">
    <property type="nucleotide sequence ID" value="NZ_CP013234.1"/>
</dbReference>
<name>A0A127Q814_9BURK</name>
<dbReference type="OrthoDB" id="8553452at2"/>
<evidence type="ECO:0000313" key="7">
    <source>
        <dbReference type="Proteomes" id="UP000074561"/>
    </source>
</evidence>
<dbReference type="STRING" id="279113.CPter91_3843"/>
<dbReference type="EMBL" id="CP013234">
    <property type="protein sequence ID" value="AMP06164.1"/>
    <property type="molecule type" value="Genomic_DNA"/>
</dbReference>
<evidence type="ECO:0000259" key="5">
    <source>
        <dbReference type="Pfam" id="PF25023"/>
    </source>
</evidence>
<dbReference type="InterPro" id="IPR006530">
    <property type="entry name" value="YD"/>
</dbReference>
<evidence type="ECO:0000313" key="6">
    <source>
        <dbReference type="EMBL" id="AMP06164.1"/>
    </source>
</evidence>
<evidence type="ECO:0000259" key="3">
    <source>
        <dbReference type="Pfam" id="PF13930"/>
    </source>
</evidence>
<dbReference type="KEGG" id="cpra:CPter91_3843"/>
<gene>
    <name evidence="6" type="primary">impB</name>
    <name evidence="6" type="ORF">CPter91_3843</name>
</gene>
<feature type="domain" description="RHS protein conserved region" evidence="2">
    <location>
        <begin position="1312"/>
        <end position="1343"/>
    </location>
</feature>
<dbReference type="InterPro" id="IPR001826">
    <property type="entry name" value="RHS"/>
</dbReference>
<dbReference type="InterPro" id="IPR050708">
    <property type="entry name" value="T6SS_VgrG/RHS"/>
</dbReference>
<dbReference type="Pfam" id="PF20148">
    <property type="entry name" value="DUF6531"/>
    <property type="match status" value="1"/>
</dbReference>
<reference evidence="6 7" key="1">
    <citation type="submission" date="2015-11" db="EMBL/GenBank/DDBJ databases">
        <title>Exploring the genomic traits of fungus-feeding bacterial genus Collimonas.</title>
        <authorList>
            <person name="Song C."/>
            <person name="Schmidt R."/>
            <person name="de Jager V."/>
            <person name="Krzyzanowska D."/>
            <person name="Jongedijk E."/>
            <person name="Cankar K."/>
            <person name="Beekwilder J."/>
            <person name="van Veen A."/>
            <person name="de Boer W."/>
            <person name="van Veen J.A."/>
            <person name="Garbeva P."/>
        </authorList>
    </citation>
    <scope>NUCLEOTIDE SEQUENCE [LARGE SCALE GENOMIC DNA]</scope>
    <source>
        <strain evidence="6 7">Ter91</strain>
    </source>
</reference>
<dbReference type="PATRIC" id="fig|279113.9.peg.3814"/>
<dbReference type="Pfam" id="PF05593">
    <property type="entry name" value="RHS_repeat"/>
    <property type="match status" value="1"/>
</dbReference>
<organism evidence="6 7">
    <name type="scientific">Collimonas pratensis</name>
    <dbReference type="NCBI Taxonomy" id="279113"/>
    <lineage>
        <taxon>Bacteria</taxon>
        <taxon>Pseudomonadati</taxon>
        <taxon>Pseudomonadota</taxon>
        <taxon>Betaproteobacteria</taxon>
        <taxon>Burkholderiales</taxon>
        <taxon>Oxalobacteraceae</taxon>
        <taxon>Collimonas</taxon>
    </lineage>
</organism>